<sequence length="403" mass="39488">MDAEDFRPTHVVPHGGLAAWEAPDVSLPTAPLDPLLPVRLLELRGDWGRILCANGWSAWVDGRLLVAVPQSPPAAGRPTARTADPRPLLARAAQALERYREAVDDLAEGRIDGETLRQRMHGVRVGAVVDGDAMWLYEAEHERWVYADGRTASTFAVSGPPVATDRTSGEGGTASGASGSEPGSGAGTGTGTAGTAGTAGGYGTGGGYGTSAAPVVPTAPGAQPTGGTGAPPPPAAGTAGVPPAAAAGGPPSVPPAGGAGGTAAAGPPVAGAPVVPDGPVAPATVPPGTPTGPPPTQGLTAPVAPDTRPADPAPAGPAPSGWTPAGTGPSEPSPPPPPPPDPGTAPTRTAEADWPQGALVVGHEPAEGPPRTGGPPPHRHQGGDGEDREEGEEGGASRPGERR</sequence>
<accession>A0ABQ5P3H4</accession>
<organism evidence="2 3">
    <name type="scientific">Streptomyces yaizuensis</name>
    <dbReference type="NCBI Taxonomy" id="2989713"/>
    <lineage>
        <taxon>Bacteria</taxon>
        <taxon>Bacillati</taxon>
        <taxon>Actinomycetota</taxon>
        <taxon>Actinomycetes</taxon>
        <taxon>Kitasatosporales</taxon>
        <taxon>Streptomycetaceae</taxon>
        <taxon>Streptomyces</taxon>
    </lineage>
</organism>
<reference evidence="2 3" key="1">
    <citation type="submission" date="2022-10" db="EMBL/GenBank/DDBJ databases">
        <title>Draft genome sequence of Streptomyces sp. YSPA8.</title>
        <authorList>
            <person name="Moriuchi R."/>
            <person name="Dohra H."/>
            <person name="Yamamura H."/>
            <person name="Kodani S."/>
        </authorList>
    </citation>
    <scope>NUCLEOTIDE SEQUENCE [LARGE SCALE GENOMIC DNA]</scope>
    <source>
        <strain evidence="2 3">YSPA8</strain>
    </source>
</reference>
<feature type="compositionally biased region" description="Acidic residues" evidence="1">
    <location>
        <begin position="384"/>
        <end position="393"/>
    </location>
</feature>
<comment type="caution">
    <text evidence="2">The sequence shown here is derived from an EMBL/GenBank/DDBJ whole genome shotgun (WGS) entry which is preliminary data.</text>
</comment>
<feature type="compositionally biased region" description="Gly residues" evidence="1">
    <location>
        <begin position="182"/>
        <end position="192"/>
    </location>
</feature>
<evidence type="ECO:0000256" key="1">
    <source>
        <dbReference type="SAM" id="MobiDB-lite"/>
    </source>
</evidence>
<name>A0ABQ5P3H4_9ACTN</name>
<feature type="region of interest" description="Disordered" evidence="1">
    <location>
        <begin position="214"/>
        <end position="403"/>
    </location>
</feature>
<gene>
    <name evidence="2" type="ORF">SYYSPA8_22190</name>
</gene>
<feature type="compositionally biased region" description="Pro residues" evidence="1">
    <location>
        <begin position="331"/>
        <end position="343"/>
    </location>
</feature>
<feature type="compositionally biased region" description="Low complexity" evidence="1">
    <location>
        <begin position="214"/>
        <end position="223"/>
    </location>
</feature>
<proteinExistence type="predicted"/>
<evidence type="ECO:0000313" key="2">
    <source>
        <dbReference type="EMBL" id="GLF97057.1"/>
    </source>
</evidence>
<keyword evidence="3" id="KW-1185">Reference proteome</keyword>
<feature type="compositionally biased region" description="Low complexity" evidence="1">
    <location>
        <begin position="318"/>
        <end position="330"/>
    </location>
</feature>
<protein>
    <submittedName>
        <fullName evidence="2">Uncharacterized protein</fullName>
    </submittedName>
</protein>
<evidence type="ECO:0000313" key="3">
    <source>
        <dbReference type="Proteomes" id="UP001291653"/>
    </source>
</evidence>
<feature type="region of interest" description="Disordered" evidence="1">
    <location>
        <begin position="156"/>
        <end position="192"/>
    </location>
</feature>
<feature type="compositionally biased region" description="Low complexity" evidence="1">
    <location>
        <begin position="236"/>
        <end position="250"/>
    </location>
</feature>
<feature type="compositionally biased region" description="Low complexity" evidence="1">
    <location>
        <begin position="264"/>
        <end position="283"/>
    </location>
</feature>
<feature type="compositionally biased region" description="Low complexity" evidence="1">
    <location>
        <begin position="297"/>
        <end position="307"/>
    </location>
</feature>
<dbReference type="EMBL" id="BSBI01000009">
    <property type="protein sequence ID" value="GLF97057.1"/>
    <property type="molecule type" value="Genomic_DNA"/>
</dbReference>
<dbReference type="RefSeq" id="WP_323449061.1">
    <property type="nucleotide sequence ID" value="NZ_BSBI01000009.1"/>
</dbReference>
<feature type="compositionally biased region" description="Pro residues" evidence="1">
    <location>
        <begin position="284"/>
        <end position="296"/>
    </location>
</feature>
<dbReference type="Proteomes" id="UP001291653">
    <property type="component" value="Unassembled WGS sequence"/>
</dbReference>